<name>A0A7X3GAM1_9STRE</name>
<reference evidence="3 4" key="1">
    <citation type="submission" date="2019-12" db="EMBL/GenBank/DDBJ databases">
        <title>Microbes associate with the intestines of laboratory mice.</title>
        <authorList>
            <person name="Navarre W."/>
            <person name="Wong E."/>
        </authorList>
    </citation>
    <scope>NUCLEOTIDE SEQUENCE [LARGE SCALE GENOMIC DNA]</scope>
    <source>
        <strain evidence="3 4">NM51_B2-22</strain>
    </source>
</reference>
<accession>A0A7X3GAM1</accession>
<dbReference type="SUPFAM" id="SSF56300">
    <property type="entry name" value="Metallo-dependent phosphatases"/>
    <property type="match status" value="1"/>
</dbReference>
<dbReference type="InterPro" id="IPR024654">
    <property type="entry name" value="Calcineurin-like_PHP_lpxH"/>
</dbReference>
<dbReference type="AlphaFoldDB" id="A0A7X3GAM1"/>
<gene>
    <name evidence="3" type="ORF">E5983_07455</name>
</gene>
<dbReference type="InterPro" id="IPR029052">
    <property type="entry name" value="Metallo-depent_PP-like"/>
</dbReference>
<dbReference type="PANTHER" id="PTHR42850:SF2">
    <property type="entry name" value="BLL5683 PROTEIN"/>
    <property type="match status" value="1"/>
</dbReference>
<proteinExistence type="inferred from homology"/>
<dbReference type="RefSeq" id="WP_160333240.1">
    <property type="nucleotide sequence ID" value="NZ_WSRS01000074.1"/>
</dbReference>
<dbReference type="Gene3D" id="3.60.21.10">
    <property type="match status" value="1"/>
</dbReference>
<dbReference type="Pfam" id="PF12850">
    <property type="entry name" value="Metallophos_2"/>
    <property type="match status" value="1"/>
</dbReference>
<dbReference type="GO" id="GO:0005737">
    <property type="term" value="C:cytoplasm"/>
    <property type="evidence" value="ECO:0007669"/>
    <property type="project" value="TreeGrafter"/>
</dbReference>
<organism evidence="3 4">
    <name type="scientific">Streptococcus danieliae</name>
    <dbReference type="NCBI Taxonomy" id="747656"/>
    <lineage>
        <taxon>Bacteria</taxon>
        <taxon>Bacillati</taxon>
        <taxon>Bacillota</taxon>
        <taxon>Bacilli</taxon>
        <taxon>Lactobacillales</taxon>
        <taxon>Streptococcaceae</taxon>
        <taxon>Streptococcus</taxon>
    </lineage>
</organism>
<evidence type="ECO:0000313" key="3">
    <source>
        <dbReference type="EMBL" id="MVX59466.1"/>
    </source>
</evidence>
<dbReference type="GO" id="GO:0016791">
    <property type="term" value="F:phosphatase activity"/>
    <property type="evidence" value="ECO:0007669"/>
    <property type="project" value="TreeGrafter"/>
</dbReference>
<dbReference type="OrthoDB" id="9813918at2"/>
<dbReference type="PANTHER" id="PTHR42850">
    <property type="entry name" value="METALLOPHOSPHOESTERASE"/>
    <property type="match status" value="1"/>
</dbReference>
<evidence type="ECO:0000256" key="1">
    <source>
        <dbReference type="ARBA" id="ARBA00008950"/>
    </source>
</evidence>
<dbReference type="EMBL" id="WSRS01000074">
    <property type="protein sequence ID" value="MVX59466.1"/>
    <property type="molecule type" value="Genomic_DNA"/>
</dbReference>
<evidence type="ECO:0000313" key="4">
    <source>
        <dbReference type="Proteomes" id="UP000461595"/>
    </source>
</evidence>
<dbReference type="Proteomes" id="UP000461595">
    <property type="component" value="Unassembled WGS sequence"/>
</dbReference>
<feature type="domain" description="Calcineurin-like phosphoesterase" evidence="2">
    <location>
        <begin position="1"/>
        <end position="207"/>
    </location>
</feature>
<sequence length="282" mass="32636">MKLAVLGDIHGNLTALDAVLADADQLGVEEYWLMGDELMPGPSHLEILQILDSLPYTTRLRGNWEDSYLAARAGRYPRNKPLDLFVYRQSQHLDLFLTNAIRQDMKARPIYQHRQVGPLRFNLAHHLPQKNWGRELVPPFEQADLEALFAEDEADVAIFAHSHIQQLFYTPQGQLVLNPGSIGQPYFPWKQLRQDLRAQYLLLEIDETGLAQIDFRKVAYDVDLEIKRAVEADIPYLDFYQHLLKTGIRLSNDVHYLDSYHQKMGTQQEVEEYFAVSFSELE</sequence>
<comment type="similarity">
    <text evidence="1">Belongs to the metallophosphoesterase superfamily. YfcE family.</text>
</comment>
<comment type="caution">
    <text evidence="3">The sequence shown here is derived from an EMBL/GenBank/DDBJ whole genome shotgun (WGS) entry which is preliminary data.</text>
</comment>
<protein>
    <submittedName>
        <fullName evidence="3">Metallophosphoesterase</fullName>
    </submittedName>
</protein>
<evidence type="ECO:0000259" key="2">
    <source>
        <dbReference type="Pfam" id="PF12850"/>
    </source>
</evidence>
<dbReference type="InterPro" id="IPR011152">
    <property type="entry name" value="Pesterase_MJ0912"/>
</dbReference>
<dbReference type="InterPro" id="IPR050126">
    <property type="entry name" value="Ap4A_hydrolase"/>
</dbReference>
<dbReference type="PIRSF" id="PIRSF000883">
    <property type="entry name" value="Pesterase_MJ0912"/>
    <property type="match status" value="1"/>
</dbReference>